<reference evidence="2 3" key="1">
    <citation type="submission" date="2022-03" db="EMBL/GenBank/DDBJ databases">
        <title>Hymenobactersp. isolated from the air.</title>
        <authorList>
            <person name="Won M."/>
            <person name="Kwon S.-W."/>
        </authorList>
    </citation>
    <scope>NUCLEOTIDE SEQUENCE [LARGE SCALE GENOMIC DNA]</scope>
    <source>
        <strain evidence="2 3">KACC 21982</strain>
    </source>
</reference>
<sequence>MAKNIIALLLMALSVSLSFKHGWDSLQVKDNPAPAKMMSELGISSALVPLLGGITIAIGLLTLFPKTFFLGNLLNALSIVAIMALALQAGNFKIALLEIPFLLLPLGLIYLRYPFQG</sequence>
<keyword evidence="1" id="KW-1133">Transmembrane helix</keyword>
<dbReference type="RefSeq" id="WP_243795889.1">
    <property type="nucleotide sequence ID" value="NZ_CP094669.1"/>
</dbReference>
<protein>
    <recommendedName>
        <fullName evidence="4">DoxX family protein</fullName>
    </recommendedName>
</protein>
<keyword evidence="1" id="KW-0812">Transmembrane</keyword>
<proteinExistence type="predicted"/>
<gene>
    <name evidence="2" type="ORF">MTX78_15015</name>
</gene>
<keyword evidence="1" id="KW-0472">Membrane</keyword>
<evidence type="ECO:0008006" key="4">
    <source>
        <dbReference type="Google" id="ProtNLM"/>
    </source>
</evidence>
<dbReference type="EMBL" id="CP094669">
    <property type="protein sequence ID" value="UOG73434.1"/>
    <property type="molecule type" value="Genomic_DNA"/>
</dbReference>
<accession>A0ABY4CVE5</accession>
<dbReference type="Proteomes" id="UP000831113">
    <property type="component" value="Chromosome"/>
</dbReference>
<evidence type="ECO:0000313" key="3">
    <source>
        <dbReference type="Proteomes" id="UP000831113"/>
    </source>
</evidence>
<feature type="transmembrane region" description="Helical" evidence="1">
    <location>
        <begin position="94"/>
        <end position="113"/>
    </location>
</feature>
<feature type="transmembrane region" description="Helical" evidence="1">
    <location>
        <begin position="42"/>
        <end position="61"/>
    </location>
</feature>
<feature type="transmembrane region" description="Helical" evidence="1">
    <location>
        <begin position="68"/>
        <end position="88"/>
    </location>
</feature>
<keyword evidence="3" id="KW-1185">Reference proteome</keyword>
<organism evidence="2 3">
    <name type="scientific">Hymenobacter tibetensis</name>
    <dbReference type="NCBI Taxonomy" id="497967"/>
    <lineage>
        <taxon>Bacteria</taxon>
        <taxon>Pseudomonadati</taxon>
        <taxon>Bacteroidota</taxon>
        <taxon>Cytophagia</taxon>
        <taxon>Cytophagales</taxon>
        <taxon>Hymenobacteraceae</taxon>
        <taxon>Hymenobacter</taxon>
    </lineage>
</organism>
<evidence type="ECO:0000256" key="1">
    <source>
        <dbReference type="SAM" id="Phobius"/>
    </source>
</evidence>
<evidence type="ECO:0000313" key="2">
    <source>
        <dbReference type="EMBL" id="UOG73434.1"/>
    </source>
</evidence>
<name>A0ABY4CVE5_9BACT</name>